<dbReference type="KEGG" id="vg:29056512"/>
<dbReference type="InterPro" id="IPR055871">
    <property type="entry name" value="DUF7448"/>
</dbReference>
<evidence type="ECO:0000313" key="2">
    <source>
        <dbReference type="EMBL" id="AON97358.1"/>
    </source>
</evidence>
<dbReference type="EMBL" id="KX557279">
    <property type="protein sequence ID" value="AON97358.1"/>
    <property type="molecule type" value="Genomic_DNA"/>
</dbReference>
<feature type="domain" description="DUF7448" evidence="1">
    <location>
        <begin position="27"/>
        <end position="143"/>
    </location>
</feature>
<organism evidence="2 3">
    <name type="scientific">Gordonia phage Hedwig</name>
    <dbReference type="NCBI Taxonomy" id="1887648"/>
    <lineage>
        <taxon>Viruses</taxon>
        <taxon>Duplodnaviria</taxon>
        <taxon>Heunggongvirae</taxon>
        <taxon>Uroviricota</taxon>
        <taxon>Caudoviricetes</taxon>
        <taxon>Hedwigvirus</taxon>
        <taxon>Hedwigvirus hedwig</taxon>
    </lineage>
</organism>
<dbReference type="Proteomes" id="UP000203073">
    <property type="component" value="Segment"/>
</dbReference>
<sequence>MMYPPDHVGPDEDDGTMSDNVADLRDAVIGRRIVSAEQADFRAADFVASEHTAYWSSFDGNGLVLTLDDGRRVALVDTSSCCAYTDLQEFFLDPDLVDHAITGVATTDGYTTWHIYADLGDIMRLKVGWSAGNPFYYGYGFDIGVSTTIEGSLALPEIEGPSHD</sequence>
<reference evidence="3" key="1">
    <citation type="submission" date="2016-07" db="EMBL/GenBank/DDBJ databases">
        <authorList>
            <person name="Florea S."/>
            <person name="Webb J.S."/>
            <person name="Jaromczyk J."/>
            <person name="Schardl C.L."/>
        </authorList>
    </citation>
    <scope>NUCLEOTIDE SEQUENCE [LARGE SCALE GENOMIC DNA]</scope>
</reference>
<evidence type="ECO:0000313" key="3">
    <source>
        <dbReference type="Proteomes" id="UP000203073"/>
    </source>
</evidence>
<protein>
    <recommendedName>
        <fullName evidence="1">DUF7448 domain-containing protein</fullName>
    </recommendedName>
</protein>
<evidence type="ECO:0000259" key="1">
    <source>
        <dbReference type="Pfam" id="PF24240"/>
    </source>
</evidence>
<dbReference type="Pfam" id="PF24240">
    <property type="entry name" value="DUF7448"/>
    <property type="match status" value="1"/>
</dbReference>
<dbReference type="RefSeq" id="YP_009289874.1">
    <property type="nucleotide sequence ID" value="NC_031099.1"/>
</dbReference>
<dbReference type="GeneID" id="29056512"/>
<dbReference type="OrthoDB" id="10413at10239"/>
<proteinExistence type="predicted"/>
<accession>A0A1C9EHW1</accession>
<keyword evidence="3" id="KW-1185">Reference proteome</keyword>
<gene>
    <name evidence="2" type="primary">65</name>
    <name evidence="2" type="ORF">SEA_HEDWIG_65</name>
</gene>
<name>A0A1C9EHW1_9CAUD</name>